<organism evidence="7 8">
    <name type="scientific">Nitrosomonas halophila</name>
    <dbReference type="NCBI Taxonomy" id="44576"/>
    <lineage>
        <taxon>Bacteria</taxon>
        <taxon>Pseudomonadati</taxon>
        <taxon>Pseudomonadota</taxon>
        <taxon>Betaproteobacteria</taxon>
        <taxon>Nitrosomonadales</taxon>
        <taxon>Nitrosomonadaceae</taxon>
        <taxon>Nitrosomonas</taxon>
    </lineage>
</organism>
<gene>
    <name evidence="7" type="ORF">SAMN05421881_100251</name>
</gene>
<dbReference type="Pfam" id="PF12679">
    <property type="entry name" value="ABC2_membrane_2"/>
    <property type="match status" value="1"/>
</dbReference>
<dbReference type="PANTHER" id="PTHR30294:SF29">
    <property type="entry name" value="MULTIDRUG ABC TRANSPORTER PERMEASE YBHS-RELATED"/>
    <property type="match status" value="1"/>
</dbReference>
<keyword evidence="4 6" id="KW-1133">Transmembrane helix</keyword>
<evidence type="ECO:0000256" key="4">
    <source>
        <dbReference type="ARBA" id="ARBA00022989"/>
    </source>
</evidence>
<feature type="transmembrane region" description="Helical" evidence="6">
    <location>
        <begin position="141"/>
        <end position="166"/>
    </location>
</feature>
<keyword evidence="2" id="KW-1003">Cell membrane</keyword>
<keyword evidence="8" id="KW-1185">Reference proteome</keyword>
<sequence length="248" mass="27226">MITTIVCKELKILFASSLAWIFLALMQLVLAWVFLERLHTFLAIQTQLTQLVNPPGITEVIVAPVFSVASIAFLMITPILSMRMLAEERRNHTLVMLISAPVSIAAIVLGKFAALMVFFLLALLLILVLSSSLLVGGTLDFGLLCSNVLGLTLLAACFASLGLYLSSLFSHPALAALSSMGVLLFLWLLDIVALDVVAHSVRYLSIFQHFENFNLGLIDTFSLAFCLLFVVAFLALTMRQLDRERLHG</sequence>
<dbReference type="RefSeq" id="WP_090411117.1">
    <property type="nucleotide sequence ID" value="NZ_FNOY01000002.1"/>
</dbReference>
<evidence type="ECO:0000313" key="8">
    <source>
        <dbReference type="Proteomes" id="UP000198640"/>
    </source>
</evidence>
<keyword evidence="5 6" id="KW-0472">Membrane</keyword>
<comment type="subcellular location">
    <subcellularLocation>
        <location evidence="1">Cell membrane</location>
        <topology evidence="1">Multi-pass membrane protein</topology>
    </subcellularLocation>
</comment>
<feature type="transmembrane region" description="Helical" evidence="6">
    <location>
        <begin position="61"/>
        <end position="81"/>
    </location>
</feature>
<evidence type="ECO:0000256" key="1">
    <source>
        <dbReference type="ARBA" id="ARBA00004651"/>
    </source>
</evidence>
<evidence type="ECO:0000256" key="3">
    <source>
        <dbReference type="ARBA" id="ARBA00022692"/>
    </source>
</evidence>
<dbReference type="Proteomes" id="UP000198640">
    <property type="component" value="Unassembled WGS sequence"/>
</dbReference>
<keyword evidence="3 6" id="KW-0812">Transmembrane</keyword>
<evidence type="ECO:0000313" key="7">
    <source>
        <dbReference type="EMBL" id="SDX48708.1"/>
    </source>
</evidence>
<dbReference type="GO" id="GO:0005886">
    <property type="term" value="C:plasma membrane"/>
    <property type="evidence" value="ECO:0007669"/>
    <property type="project" value="UniProtKB-SubCell"/>
</dbReference>
<evidence type="ECO:0000256" key="6">
    <source>
        <dbReference type="SAM" id="Phobius"/>
    </source>
</evidence>
<dbReference type="PANTHER" id="PTHR30294">
    <property type="entry name" value="MEMBRANE COMPONENT OF ABC TRANSPORTER YHHJ-RELATED"/>
    <property type="match status" value="1"/>
</dbReference>
<dbReference type="EMBL" id="FNOY01000002">
    <property type="protein sequence ID" value="SDX48708.1"/>
    <property type="molecule type" value="Genomic_DNA"/>
</dbReference>
<dbReference type="InterPro" id="IPR051449">
    <property type="entry name" value="ABC-2_transporter_component"/>
</dbReference>
<accession>A0A1H3C479</accession>
<dbReference type="STRING" id="44576.SAMN05421881_100251"/>
<dbReference type="OrthoDB" id="9794512at2"/>
<reference evidence="7 8" key="1">
    <citation type="submission" date="2016-10" db="EMBL/GenBank/DDBJ databases">
        <authorList>
            <person name="de Groot N.N."/>
        </authorList>
    </citation>
    <scope>NUCLEOTIDE SEQUENCE [LARGE SCALE GENOMIC DNA]</scope>
    <source>
        <strain evidence="7 8">Nm1</strain>
    </source>
</reference>
<proteinExistence type="predicted"/>
<dbReference type="GO" id="GO:0140359">
    <property type="term" value="F:ABC-type transporter activity"/>
    <property type="evidence" value="ECO:0007669"/>
    <property type="project" value="InterPro"/>
</dbReference>
<evidence type="ECO:0000256" key="2">
    <source>
        <dbReference type="ARBA" id="ARBA00022475"/>
    </source>
</evidence>
<feature type="transmembrane region" description="Helical" evidence="6">
    <location>
        <begin position="12"/>
        <end position="35"/>
    </location>
</feature>
<dbReference type="AlphaFoldDB" id="A0A1H3C479"/>
<evidence type="ECO:0000256" key="5">
    <source>
        <dbReference type="ARBA" id="ARBA00023136"/>
    </source>
</evidence>
<feature type="transmembrane region" description="Helical" evidence="6">
    <location>
        <begin position="102"/>
        <end position="129"/>
    </location>
</feature>
<feature type="transmembrane region" description="Helical" evidence="6">
    <location>
        <begin position="173"/>
        <end position="193"/>
    </location>
</feature>
<protein>
    <submittedName>
        <fullName evidence="7">ABC-2 type transport system permease protein</fullName>
    </submittedName>
</protein>
<name>A0A1H3C479_9PROT</name>
<feature type="transmembrane region" description="Helical" evidence="6">
    <location>
        <begin position="213"/>
        <end position="236"/>
    </location>
</feature>